<dbReference type="AlphaFoldDB" id="A0A0D1YDA1"/>
<reference evidence="5 6" key="1">
    <citation type="submission" date="2015-01" db="EMBL/GenBank/DDBJ databases">
        <title>The Genome Sequence of Exophiala sideris CBS121828.</title>
        <authorList>
            <consortium name="The Broad Institute Genomics Platform"/>
            <person name="Cuomo C."/>
            <person name="de Hoog S."/>
            <person name="Gorbushina A."/>
            <person name="Stielow B."/>
            <person name="Teixiera M."/>
            <person name="Abouelleil A."/>
            <person name="Chapman S.B."/>
            <person name="Priest M."/>
            <person name="Young S.K."/>
            <person name="Wortman J."/>
            <person name="Nusbaum C."/>
            <person name="Birren B."/>
        </authorList>
    </citation>
    <scope>NUCLEOTIDE SEQUENCE [LARGE SCALE GENOMIC DNA]</scope>
    <source>
        <strain evidence="5 6">CBS 121828</strain>
    </source>
</reference>
<evidence type="ECO:0000256" key="1">
    <source>
        <dbReference type="ARBA" id="ARBA00007340"/>
    </source>
</evidence>
<name>A0A0D1YDA1_9EURO</name>
<dbReference type="SUPFAM" id="SSF50249">
    <property type="entry name" value="Nucleic acid-binding proteins"/>
    <property type="match status" value="1"/>
</dbReference>
<gene>
    <name evidence="5" type="ORF">PV11_08402</name>
</gene>
<dbReference type="Proteomes" id="UP000053599">
    <property type="component" value="Unassembled WGS sequence"/>
</dbReference>
<evidence type="ECO:0000259" key="4">
    <source>
        <dbReference type="Pfam" id="PF01176"/>
    </source>
</evidence>
<dbReference type="InterPro" id="IPR012340">
    <property type="entry name" value="NA-bd_OB-fold"/>
</dbReference>
<proteinExistence type="inferred from homology"/>
<dbReference type="PANTHER" id="PTHR21641:SF0">
    <property type="entry name" value="RNA-BINDING PROTEIN EIF1AD-RELATED"/>
    <property type="match status" value="1"/>
</dbReference>
<comment type="similarity">
    <text evidence="1">Belongs to the EIF1AD family.</text>
</comment>
<dbReference type="SMART" id="SM00652">
    <property type="entry name" value="eIF1a"/>
    <property type="match status" value="1"/>
</dbReference>
<accession>A0A0D1YDA1</accession>
<dbReference type="HOGENOM" id="CLU_106477_4_0_1"/>
<dbReference type="STRING" id="1016849.A0A0D1YDA1"/>
<sequence length="135" mass="15271">MSRRKIRNTAEETLSPPDSLSPGQTIARVIKAQGKDLYSVQTPDGTDLLVELEARFRGTIFVKRGGYVLIDTNPTTDRANKIQGEIINIVRDEKTWRKESYWPAQFVKKTVPVDSDEEESVMGKMPPSDEEDDDD</sequence>
<evidence type="ECO:0000256" key="3">
    <source>
        <dbReference type="SAM" id="MobiDB-lite"/>
    </source>
</evidence>
<dbReference type="EMBL" id="KN846953">
    <property type="protein sequence ID" value="KIV80937.1"/>
    <property type="molecule type" value="Genomic_DNA"/>
</dbReference>
<protein>
    <recommendedName>
        <fullName evidence="4">S1-like domain-containing protein</fullName>
    </recommendedName>
</protein>
<dbReference type="InterPro" id="IPR006196">
    <property type="entry name" value="RNA-binding_domain_S1_IF1"/>
</dbReference>
<dbReference type="OrthoDB" id="1738325at2759"/>
<evidence type="ECO:0000313" key="5">
    <source>
        <dbReference type="EMBL" id="KIV80937.1"/>
    </source>
</evidence>
<keyword evidence="2" id="KW-0694">RNA-binding</keyword>
<dbReference type="InterPro" id="IPR001253">
    <property type="entry name" value="TIF_eIF-1A"/>
</dbReference>
<feature type="region of interest" description="Disordered" evidence="3">
    <location>
        <begin position="1"/>
        <end position="22"/>
    </location>
</feature>
<dbReference type="GO" id="GO:0005634">
    <property type="term" value="C:nucleus"/>
    <property type="evidence" value="ECO:0007669"/>
    <property type="project" value="TreeGrafter"/>
</dbReference>
<dbReference type="GO" id="GO:0003743">
    <property type="term" value="F:translation initiation factor activity"/>
    <property type="evidence" value="ECO:0007669"/>
    <property type="project" value="InterPro"/>
</dbReference>
<evidence type="ECO:0000256" key="2">
    <source>
        <dbReference type="ARBA" id="ARBA00022884"/>
    </source>
</evidence>
<dbReference type="PANTHER" id="PTHR21641">
    <property type="entry name" value="TRANSLATION INITIATION FACTOR-RELATED"/>
    <property type="match status" value="1"/>
</dbReference>
<organism evidence="5 6">
    <name type="scientific">Exophiala sideris</name>
    <dbReference type="NCBI Taxonomy" id="1016849"/>
    <lineage>
        <taxon>Eukaryota</taxon>
        <taxon>Fungi</taxon>
        <taxon>Dikarya</taxon>
        <taxon>Ascomycota</taxon>
        <taxon>Pezizomycotina</taxon>
        <taxon>Eurotiomycetes</taxon>
        <taxon>Chaetothyriomycetidae</taxon>
        <taxon>Chaetothyriales</taxon>
        <taxon>Herpotrichiellaceae</taxon>
        <taxon>Exophiala</taxon>
    </lineage>
</organism>
<feature type="domain" description="S1-like" evidence="4">
    <location>
        <begin position="23"/>
        <end position="89"/>
    </location>
</feature>
<evidence type="ECO:0000313" key="6">
    <source>
        <dbReference type="Proteomes" id="UP000053599"/>
    </source>
</evidence>
<dbReference type="Gene3D" id="2.40.50.140">
    <property type="entry name" value="Nucleic acid-binding proteins"/>
    <property type="match status" value="1"/>
</dbReference>
<feature type="region of interest" description="Disordered" evidence="3">
    <location>
        <begin position="112"/>
        <end position="135"/>
    </location>
</feature>
<dbReference type="InterPro" id="IPR039294">
    <property type="entry name" value="EIF1AD"/>
</dbReference>
<dbReference type="Pfam" id="PF01176">
    <property type="entry name" value="eIF-1a"/>
    <property type="match status" value="1"/>
</dbReference>
<dbReference type="GO" id="GO:0003723">
    <property type="term" value="F:RNA binding"/>
    <property type="evidence" value="ECO:0007669"/>
    <property type="project" value="UniProtKB-KW"/>
</dbReference>